<reference evidence="1" key="2">
    <citation type="submission" date="2014-05" db="EMBL/GenBank/DDBJ databases">
        <title>The genome and life-stage specific transcriptomes of Globodera pallida elucidate key aspects of plant parasitism by a cyst nematode.</title>
        <authorList>
            <person name="Cotton J.A."/>
            <person name="Lilley C.J."/>
            <person name="Jones L.M."/>
            <person name="Kikuchi T."/>
            <person name="Reid A.J."/>
            <person name="Thorpe P."/>
            <person name="Tsai I.J."/>
            <person name="Beasley H."/>
            <person name="Blok V."/>
            <person name="Cock P.J.A."/>
            <person name="Van den Akker S.E."/>
            <person name="Holroyd N."/>
            <person name="Hunt M."/>
            <person name="Mantelin S."/>
            <person name="Naghra H."/>
            <person name="Pain A."/>
            <person name="Palomares-Rius J.E."/>
            <person name="Zarowiecki M."/>
            <person name="Berriman M."/>
            <person name="Jones J.T."/>
            <person name="Urwin P.E."/>
        </authorList>
    </citation>
    <scope>NUCLEOTIDE SEQUENCE [LARGE SCALE GENOMIC DNA]</scope>
    <source>
        <strain evidence="1">Lindley</strain>
    </source>
</reference>
<dbReference type="WBParaSite" id="GPLIN_000408400">
    <property type="protein sequence ID" value="GPLIN_000408400"/>
    <property type="gene ID" value="GPLIN_000408400"/>
</dbReference>
<reference evidence="1" key="1">
    <citation type="submission" date="2013-12" db="EMBL/GenBank/DDBJ databases">
        <authorList>
            <person name="Aslett M."/>
        </authorList>
    </citation>
    <scope>NUCLEOTIDE SEQUENCE [LARGE SCALE GENOMIC DNA]</scope>
    <source>
        <strain evidence="1">Lindley</strain>
    </source>
</reference>
<sequence>MPYLFDFNIAERQLGFFFYNNLMEQKMHFGAFLAISTHLKEAIDEELCKICTNFAKDSAILNSDKKKLETKTMPNGSTKTTMQNGTSQINGMIDAGSKLIPQNGVSTNGFHAVNKLVPENGGLTNGFDAVNKLVPENDNSIKIRHFVLALCTSMHLLLMRFDIALDGEMGIRYHKIFARMGLDDAHTELHKFYGQFADTFDDYIPLSRLN</sequence>
<protein>
    <submittedName>
        <fullName evidence="2">Ferritin</fullName>
    </submittedName>
</protein>
<proteinExistence type="predicted"/>
<reference evidence="2" key="3">
    <citation type="submission" date="2016-06" db="UniProtKB">
        <authorList>
            <consortium name="WormBaseParasite"/>
        </authorList>
    </citation>
    <scope>IDENTIFICATION</scope>
</reference>
<name>A0A183BTZ8_GLOPA</name>
<evidence type="ECO:0000313" key="2">
    <source>
        <dbReference type="WBParaSite" id="GPLIN_000408400"/>
    </source>
</evidence>
<dbReference type="AlphaFoldDB" id="A0A183BTZ8"/>
<dbReference type="Proteomes" id="UP000050741">
    <property type="component" value="Unassembled WGS sequence"/>
</dbReference>
<accession>A0A183BTZ8</accession>
<organism evidence="1 2">
    <name type="scientific">Globodera pallida</name>
    <name type="common">Potato cyst nematode worm</name>
    <name type="synonym">Heterodera pallida</name>
    <dbReference type="NCBI Taxonomy" id="36090"/>
    <lineage>
        <taxon>Eukaryota</taxon>
        <taxon>Metazoa</taxon>
        <taxon>Ecdysozoa</taxon>
        <taxon>Nematoda</taxon>
        <taxon>Chromadorea</taxon>
        <taxon>Rhabditida</taxon>
        <taxon>Tylenchina</taxon>
        <taxon>Tylenchomorpha</taxon>
        <taxon>Tylenchoidea</taxon>
        <taxon>Heteroderidae</taxon>
        <taxon>Heteroderinae</taxon>
        <taxon>Globodera</taxon>
    </lineage>
</organism>
<evidence type="ECO:0000313" key="1">
    <source>
        <dbReference type="Proteomes" id="UP000050741"/>
    </source>
</evidence>
<keyword evidence="1" id="KW-1185">Reference proteome</keyword>